<dbReference type="OrthoDB" id="2253354at2759"/>
<dbReference type="EMBL" id="MU006780">
    <property type="protein sequence ID" value="KAF2643432.1"/>
    <property type="molecule type" value="Genomic_DNA"/>
</dbReference>
<evidence type="ECO:0000313" key="2">
    <source>
        <dbReference type="EMBL" id="KAF2643432.1"/>
    </source>
</evidence>
<dbReference type="AlphaFoldDB" id="A0A6A6S895"/>
<accession>A0A6A6S895</accession>
<proteinExistence type="predicted"/>
<dbReference type="Proteomes" id="UP000799753">
    <property type="component" value="Unassembled WGS sequence"/>
</dbReference>
<reference evidence="2" key="1">
    <citation type="journal article" date="2020" name="Stud. Mycol.">
        <title>101 Dothideomycetes genomes: a test case for predicting lifestyles and emergence of pathogens.</title>
        <authorList>
            <person name="Haridas S."/>
            <person name="Albert R."/>
            <person name="Binder M."/>
            <person name="Bloem J."/>
            <person name="Labutti K."/>
            <person name="Salamov A."/>
            <person name="Andreopoulos B."/>
            <person name="Baker S."/>
            <person name="Barry K."/>
            <person name="Bills G."/>
            <person name="Bluhm B."/>
            <person name="Cannon C."/>
            <person name="Castanera R."/>
            <person name="Culley D."/>
            <person name="Daum C."/>
            <person name="Ezra D."/>
            <person name="Gonzalez J."/>
            <person name="Henrissat B."/>
            <person name="Kuo A."/>
            <person name="Liang C."/>
            <person name="Lipzen A."/>
            <person name="Lutzoni F."/>
            <person name="Magnuson J."/>
            <person name="Mondo S."/>
            <person name="Nolan M."/>
            <person name="Ohm R."/>
            <person name="Pangilinan J."/>
            <person name="Park H.-J."/>
            <person name="Ramirez L."/>
            <person name="Alfaro M."/>
            <person name="Sun H."/>
            <person name="Tritt A."/>
            <person name="Yoshinaga Y."/>
            <person name="Zwiers L.-H."/>
            <person name="Turgeon B."/>
            <person name="Goodwin S."/>
            <person name="Spatafora J."/>
            <person name="Crous P."/>
            <person name="Grigoriev I."/>
        </authorList>
    </citation>
    <scope>NUCLEOTIDE SEQUENCE</scope>
    <source>
        <strain evidence="2">CBS 473.64</strain>
    </source>
</reference>
<dbReference type="InterPro" id="IPR035213">
    <property type="entry name" value="DUF5321"/>
</dbReference>
<dbReference type="Pfam" id="PF17254">
    <property type="entry name" value="DUF5321"/>
    <property type="match status" value="1"/>
</dbReference>
<organism evidence="2 3">
    <name type="scientific">Massarina eburnea CBS 473.64</name>
    <dbReference type="NCBI Taxonomy" id="1395130"/>
    <lineage>
        <taxon>Eukaryota</taxon>
        <taxon>Fungi</taxon>
        <taxon>Dikarya</taxon>
        <taxon>Ascomycota</taxon>
        <taxon>Pezizomycotina</taxon>
        <taxon>Dothideomycetes</taxon>
        <taxon>Pleosporomycetidae</taxon>
        <taxon>Pleosporales</taxon>
        <taxon>Massarineae</taxon>
        <taxon>Massarinaceae</taxon>
        <taxon>Massarina</taxon>
    </lineage>
</organism>
<feature type="region of interest" description="Disordered" evidence="1">
    <location>
        <begin position="161"/>
        <end position="219"/>
    </location>
</feature>
<protein>
    <submittedName>
        <fullName evidence="2">Uncharacterized protein</fullName>
    </submittedName>
</protein>
<evidence type="ECO:0000313" key="3">
    <source>
        <dbReference type="Proteomes" id="UP000799753"/>
    </source>
</evidence>
<gene>
    <name evidence="2" type="ORF">P280DRAFT_447008</name>
</gene>
<keyword evidence="3" id="KW-1185">Reference proteome</keyword>
<name>A0A6A6S895_9PLEO</name>
<sequence>MDASIVLRQLLRTPSTYRTLLTVPPRPQCQSRTLSIALHPIPHPRHLTVPRILQPSFWSSMIPRPLRESSSLSPHRGWNPATPYIVLGLLVGSQAIQILWLKQERGHELRRAEAKIGILKEVIERVRRGEEVDVEGMLGTGKEQEERDWAEVMKQIEKEEKLFTPKQQRKAAREAAAAAEETKRAGQATEEVVEKSAEEPAQNGQDSIKVETISGAKFY</sequence>
<evidence type="ECO:0000256" key="1">
    <source>
        <dbReference type="SAM" id="MobiDB-lite"/>
    </source>
</evidence>